<dbReference type="InterPro" id="IPR052489">
    <property type="entry name" value="LRWD1"/>
</dbReference>
<dbReference type="SMART" id="SM00320">
    <property type="entry name" value="WD40"/>
    <property type="match status" value="3"/>
</dbReference>
<dbReference type="PROSITE" id="PS50294">
    <property type="entry name" value="WD_REPEATS_REGION"/>
    <property type="match status" value="1"/>
</dbReference>
<keyword evidence="10" id="KW-1185">Reference proteome</keyword>
<dbReference type="OrthoDB" id="7318948at2759"/>
<feature type="region of interest" description="Disordered" evidence="8">
    <location>
        <begin position="403"/>
        <end position="427"/>
    </location>
</feature>
<keyword evidence="3 7" id="KW-0853">WD repeat</keyword>
<evidence type="ECO:0000256" key="7">
    <source>
        <dbReference type="PROSITE-ProRule" id="PRU00221"/>
    </source>
</evidence>
<evidence type="ECO:0000256" key="6">
    <source>
        <dbReference type="ARBA" id="ARBA00022853"/>
    </source>
</evidence>
<reference evidence="11" key="1">
    <citation type="submission" date="2025-08" db="UniProtKB">
        <authorList>
            <consortium name="RefSeq"/>
        </authorList>
    </citation>
    <scope>IDENTIFICATION</scope>
</reference>
<dbReference type="InterPro" id="IPR019775">
    <property type="entry name" value="WD40_repeat_CS"/>
</dbReference>
<evidence type="ECO:0000313" key="11">
    <source>
        <dbReference type="RefSeq" id="XP_055862019.1"/>
    </source>
</evidence>
<keyword evidence="6" id="KW-0156">Chromatin regulator</keyword>
<feature type="compositionally biased region" description="Basic and acidic residues" evidence="8">
    <location>
        <begin position="407"/>
        <end position="427"/>
    </location>
</feature>
<dbReference type="SUPFAM" id="SSF50978">
    <property type="entry name" value="WD40 repeat-like"/>
    <property type="match status" value="1"/>
</dbReference>
<dbReference type="PANTHER" id="PTHR24370:SF10">
    <property type="entry name" value="LEUCINE-RICH REPEAT AND WD REPEAT-CONTAINING PROTEIN 1"/>
    <property type="match status" value="1"/>
</dbReference>
<protein>
    <submittedName>
        <fullName evidence="11">Leucine-rich repeat and WD repeat-containing protein 1-like</fullName>
    </submittedName>
</protein>
<accession>A0A9W2YH70</accession>
<dbReference type="GeneID" id="106074241"/>
<evidence type="ECO:0000256" key="1">
    <source>
        <dbReference type="ARBA" id="ARBA00004286"/>
    </source>
</evidence>
<dbReference type="InterPro" id="IPR001680">
    <property type="entry name" value="WD40_rpt"/>
</dbReference>
<keyword evidence="4" id="KW-0433">Leucine-rich repeat</keyword>
<dbReference type="AlphaFoldDB" id="A0A9W2YH70"/>
<dbReference type="Pfam" id="PF23215">
    <property type="entry name" value="WD_LRWD1"/>
    <property type="match status" value="1"/>
</dbReference>
<dbReference type="GO" id="GO:0003682">
    <property type="term" value="F:chromatin binding"/>
    <property type="evidence" value="ECO:0007669"/>
    <property type="project" value="TreeGrafter"/>
</dbReference>
<comment type="subcellular location">
    <subcellularLocation>
        <location evidence="1">Chromosome</location>
    </subcellularLocation>
</comment>
<evidence type="ECO:0000256" key="3">
    <source>
        <dbReference type="ARBA" id="ARBA00022574"/>
    </source>
</evidence>
<dbReference type="InterPro" id="IPR036322">
    <property type="entry name" value="WD40_repeat_dom_sf"/>
</dbReference>
<dbReference type="OMA" id="IWKCAFE"/>
<dbReference type="GO" id="GO:0071169">
    <property type="term" value="P:establishment of protein localization to chromatin"/>
    <property type="evidence" value="ECO:0007669"/>
    <property type="project" value="TreeGrafter"/>
</dbReference>
<organism evidence="10 11">
    <name type="scientific">Biomphalaria glabrata</name>
    <name type="common">Bloodfluke planorb</name>
    <name type="synonym">Freshwater snail</name>
    <dbReference type="NCBI Taxonomy" id="6526"/>
    <lineage>
        <taxon>Eukaryota</taxon>
        <taxon>Metazoa</taxon>
        <taxon>Spiralia</taxon>
        <taxon>Lophotrochozoa</taxon>
        <taxon>Mollusca</taxon>
        <taxon>Gastropoda</taxon>
        <taxon>Heterobranchia</taxon>
        <taxon>Euthyneura</taxon>
        <taxon>Panpulmonata</taxon>
        <taxon>Hygrophila</taxon>
        <taxon>Lymnaeoidea</taxon>
        <taxon>Planorbidae</taxon>
        <taxon>Biomphalaria</taxon>
    </lineage>
</organism>
<evidence type="ECO:0000313" key="10">
    <source>
        <dbReference type="Proteomes" id="UP001165740"/>
    </source>
</evidence>
<feature type="domain" description="Leucine-rich repeat and WD repeat-containing protein 1 WD" evidence="9">
    <location>
        <begin position="25"/>
        <end position="396"/>
    </location>
</feature>
<dbReference type="InterPro" id="IPR056160">
    <property type="entry name" value="WD_LRWD1"/>
</dbReference>
<gene>
    <name evidence="11" type="primary">LOC106074241</name>
</gene>
<evidence type="ECO:0000259" key="9">
    <source>
        <dbReference type="Pfam" id="PF23215"/>
    </source>
</evidence>
<evidence type="ECO:0000256" key="2">
    <source>
        <dbReference type="ARBA" id="ARBA00022454"/>
    </source>
</evidence>
<dbReference type="Proteomes" id="UP001165740">
    <property type="component" value="Chromosome 12"/>
</dbReference>
<evidence type="ECO:0000256" key="4">
    <source>
        <dbReference type="ARBA" id="ARBA00022614"/>
    </source>
</evidence>
<keyword evidence="5" id="KW-0677">Repeat</keyword>
<proteinExistence type="predicted"/>
<dbReference type="PROSITE" id="PS00678">
    <property type="entry name" value="WD_REPEATS_1"/>
    <property type="match status" value="1"/>
</dbReference>
<dbReference type="RefSeq" id="XP_055862019.1">
    <property type="nucleotide sequence ID" value="XM_056006044.1"/>
</dbReference>
<evidence type="ECO:0000256" key="5">
    <source>
        <dbReference type="ARBA" id="ARBA00022737"/>
    </source>
</evidence>
<evidence type="ECO:0000256" key="8">
    <source>
        <dbReference type="SAM" id="MobiDB-lite"/>
    </source>
</evidence>
<dbReference type="PROSITE" id="PS50082">
    <property type="entry name" value="WD_REPEATS_2"/>
    <property type="match status" value="1"/>
</dbReference>
<dbReference type="InterPro" id="IPR015943">
    <property type="entry name" value="WD40/YVTN_repeat-like_dom_sf"/>
</dbReference>
<name>A0A9W2YH70_BIOGL</name>
<sequence>MARRGIKRKAPDSYHLPNFGDYTPTMFLRSHNQKDLDEETKIWKCAFEPSITNPDETTNLLATCGGKTVCIIDVITQQVLKRFQDTDKNENFYTLAWTTIEVPGNKKINVLAVAGEGAAIKLIYPNHLLMYATIRGHKKYISCLLFHPTLTRLLFSGSRDGFVYLWDIGVPDKAPNNQYVPLLKISLQDTVGDALNLIFSEQSQLLIAGAERGCVGWVVSDCHTLIPTRRARVIEKPDIVFQHPKSKTLTIDGLINLPNDRIATKQVGSGEILIWDLADHVAKEKKEVTIEPLLKLKYPVHNVKYLNLGFSNGLLGVGDDQGNLLLYHIKEVLEKQRSEDEENVWEASNVLQWPNIVNRQPGESQRQDLVVNTVAISSSHEYVTGGTDNNLVCIWKRDSEDEAAALDGHKGEETESKTTEKFHAASP</sequence>
<dbReference type="PANTHER" id="PTHR24370">
    <property type="entry name" value="OPTICIN"/>
    <property type="match status" value="1"/>
</dbReference>
<keyword evidence="2" id="KW-0158">Chromosome</keyword>
<dbReference type="GO" id="GO:0005664">
    <property type="term" value="C:nuclear origin of replication recognition complex"/>
    <property type="evidence" value="ECO:0007669"/>
    <property type="project" value="TreeGrafter"/>
</dbReference>
<dbReference type="GO" id="GO:0006325">
    <property type="term" value="P:chromatin organization"/>
    <property type="evidence" value="ECO:0007669"/>
    <property type="project" value="UniProtKB-KW"/>
</dbReference>
<feature type="repeat" description="WD" evidence="7">
    <location>
        <begin position="134"/>
        <end position="168"/>
    </location>
</feature>
<dbReference type="Gene3D" id="2.130.10.10">
    <property type="entry name" value="YVTN repeat-like/Quinoprotein amine dehydrogenase"/>
    <property type="match status" value="1"/>
</dbReference>